<name>Q08QW2_STIAD</name>
<dbReference type="Proteomes" id="UP000032702">
    <property type="component" value="Unassembled WGS sequence"/>
</dbReference>
<sequence>MVRRSQLSFRYIDHGSEKTLWVTQEQFTHHADGYIAVIP</sequence>
<organism evidence="1 2">
    <name type="scientific">Stigmatella aurantiaca (strain DW4/3-1)</name>
    <dbReference type="NCBI Taxonomy" id="378806"/>
    <lineage>
        <taxon>Bacteria</taxon>
        <taxon>Pseudomonadati</taxon>
        <taxon>Myxococcota</taxon>
        <taxon>Myxococcia</taxon>
        <taxon>Myxococcales</taxon>
        <taxon>Cystobacterineae</taxon>
        <taxon>Archangiaceae</taxon>
        <taxon>Stigmatella</taxon>
    </lineage>
</organism>
<dbReference type="AlphaFoldDB" id="Q08QW2"/>
<comment type="caution">
    <text evidence="1">The sequence shown here is derived from an EMBL/GenBank/DDBJ whole genome shotgun (WGS) entry which is preliminary data.</text>
</comment>
<protein>
    <submittedName>
        <fullName evidence="1">Uncharacterized protein</fullName>
    </submittedName>
</protein>
<proteinExistence type="predicted"/>
<reference evidence="1 2" key="1">
    <citation type="submission" date="2006-04" db="EMBL/GenBank/DDBJ databases">
        <authorList>
            <person name="Nierman W.C."/>
        </authorList>
    </citation>
    <scope>NUCLEOTIDE SEQUENCE [LARGE SCALE GENOMIC DNA]</scope>
    <source>
        <strain evidence="1 2">DW4/3-1</strain>
    </source>
</reference>
<gene>
    <name evidence="1" type="ORF">STIAU_2130</name>
</gene>
<evidence type="ECO:0000313" key="1">
    <source>
        <dbReference type="EMBL" id="EAU62872.1"/>
    </source>
</evidence>
<evidence type="ECO:0000313" key="2">
    <source>
        <dbReference type="Proteomes" id="UP000032702"/>
    </source>
</evidence>
<accession>Q08QW2</accession>
<dbReference type="EMBL" id="AAMD01000199">
    <property type="protein sequence ID" value="EAU62872.1"/>
    <property type="molecule type" value="Genomic_DNA"/>
</dbReference>